<protein>
    <submittedName>
        <fullName evidence="1">Uncharacterized protein</fullName>
    </submittedName>
</protein>
<dbReference type="HOGENOM" id="CLU_193054_0_0_5"/>
<dbReference type="Proteomes" id="UP000007753">
    <property type="component" value="Chromosome 1"/>
</dbReference>
<organism evidence="1 2">
    <name type="scientific">Sphingobium indicum (strain DSM 16413 / CCM 7287 / MTCC 6362 / UT26 / NBRC 101211 / UT26S)</name>
    <name type="common">Sphingobium japonicum</name>
    <dbReference type="NCBI Taxonomy" id="452662"/>
    <lineage>
        <taxon>Bacteria</taxon>
        <taxon>Pseudomonadati</taxon>
        <taxon>Pseudomonadota</taxon>
        <taxon>Alphaproteobacteria</taxon>
        <taxon>Sphingomonadales</taxon>
        <taxon>Sphingomonadaceae</taxon>
        <taxon>Sphingobium</taxon>
    </lineage>
</organism>
<dbReference type="eggNOG" id="ENOG502ZTDT">
    <property type="taxonomic scope" value="Bacteria"/>
</dbReference>
<gene>
    <name evidence="1" type="ordered locus">SJA_C1-29870</name>
</gene>
<dbReference type="GeneID" id="29274517"/>
<keyword evidence="2" id="KW-1185">Reference proteome</keyword>
<reference evidence="1 2" key="1">
    <citation type="journal article" date="2010" name="J. Bacteriol.">
        <title>Complete genome sequence of the representative gamma-hexachlorocyclohexane-degrading bacterium Sphingobium japonicum UT26.</title>
        <authorList>
            <person name="Nagata Y."/>
            <person name="Ohtsubo Y."/>
            <person name="Endo R."/>
            <person name="Ichikawa N."/>
            <person name="Ankai A."/>
            <person name="Oguchi A."/>
            <person name="Fukui S."/>
            <person name="Fujita N."/>
            <person name="Tsuda M."/>
        </authorList>
    </citation>
    <scope>NUCLEOTIDE SEQUENCE [LARGE SCALE GENOMIC DNA]</scope>
    <source>
        <strain evidence="2">DSM 16413 / CCM 7287 / MTCC 6362 / UT26 / NBRC 101211 / UT26S</strain>
    </source>
</reference>
<dbReference type="STRING" id="452662.SJA_C1-29870"/>
<dbReference type="KEGG" id="sjp:SJA_C1-29870"/>
<accession>D4Z5D9</accession>
<evidence type="ECO:0000313" key="1">
    <source>
        <dbReference type="EMBL" id="BAI97821.1"/>
    </source>
</evidence>
<dbReference type="EMBL" id="AP010803">
    <property type="protein sequence ID" value="BAI97821.1"/>
    <property type="molecule type" value="Genomic_DNA"/>
</dbReference>
<dbReference type="RefSeq" id="WP_013041113.1">
    <property type="nucleotide sequence ID" value="NC_014006.1"/>
</dbReference>
<name>D4Z5D9_SPHIU</name>
<sequence>MKILDEVARFVPRLAPEPVCDPCIAQKLSLDDVALASDVSHELAGSHGFERFKGVCRLCDQSGMVIRRH</sequence>
<dbReference type="AlphaFoldDB" id="D4Z5D9"/>
<evidence type="ECO:0000313" key="2">
    <source>
        <dbReference type="Proteomes" id="UP000007753"/>
    </source>
</evidence>
<proteinExistence type="predicted"/>